<comment type="caution">
    <text evidence="5">The sequence shown here is derived from an EMBL/GenBank/DDBJ whole genome shotgun (WGS) entry which is preliminary data.</text>
</comment>
<gene>
    <name evidence="5" type="ORF">JF888_01205</name>
</gene>
<dbReference type="GO" id="GO:0006310">
    <property type="term" value="P:DNA recombination"/>
    <property type="evidence" value="ECO:0007669"/>
    <property type="project" value="UniProtKB-KW"/>
</dbReference>
<dbReference type="AlphaFoldDB" id="A0A934KFV1"/>
<sequence>MALTMGLRQGEALGLRWRDVDLRLGYLRISKQLQRIDGRLQLIDLKTDRSRRTLVMPTSIVNGLREHRARQAEEHRGRGVTVQSEDLIFTHKDGGGLEGTTVTRHFHGHLDRAGLPQRRFHDLRHSCAIRLLVQGVSPRVVMEVLGHSEIGMTMTTYSHVIPELRRDAADRMEGLLNSPEL</sequence>
<dbReference type="CDD" id="cd01189">
    <property type="entry name" value="INT_ICEBs1_C_like"/>
    <property type="match status" value="1"/>
</dbReference>
<organism evidence="5 6">
    <name type="scientific">Candidatus Dormiibacter inghamiae</name>
    <dbReference type="NCBI Taxonomy" id="3127013"/>
    <lineage>
        <taxon>Bacteria</taxon>
        <taxon>Bacillati</taxon>
        <taxon>Candidatus Dormiibacterota</taxon>
        <taxon>Candidatus Dormibacteria</taxon>
        <taxon>Candidatus Dormibacterales</taxon>
        <taxon>Candidatus Dormibacteraceae</taxon>
        <taxon>Candidatus Dormiibacter</taxon>
    </lineage>
</organism>
<dbReference type="Gene3D" id="1.10.443.10">
    <property type="entry name" value="Intergrase catalytic core"/>
    <property type="match status" value="1"/>
</dbReference>
<name>A0A934KFV1_9BACT</name>
<dbReference type="SUPFAM" id="SSF56349">
    <property type="entry name" value="DNA breaking-rejoining enzymes"/>
    <property type="match status" value="1"/>
</dbReference>
<dbReference type="Pfam" id="PF00589">
    <property type="entry name" value="Phage_integrase"/>
    <property type="match status" value="1"/>
</dbReference>
<dbReference type="InterPro" id="IPR050090">
    <property type="entry name" value="Tyrosine_recombinase_XerCD"/>
</dbReference>
<dbReference type="GO" id="GO:0003677">
    <property type="term" value="F:DNA binding"/>
    <property type="evidence" value="ECO:0007669"/>
    <property type="project" value="UniProtKB-KW"/>
</dbReference>
<dbReference type="PROSITE" id="PS51898">
    <property type="entry name" value="TYR_RECOMBINASE"/>
    <property type="match status" value="1"/>
</dbReference>
<dbReference type="RefSeq" id="WP_338176175.1">
    <property type="nucleotide sequence ID" value="NZ_JAEKNQ010000008.1"/>
</dbReference>
<evidence type="ECO:0000256" key="1">
    <source>
        <dbReference type="ARBA" id="ARBA00008857"/>
    </source>
</evidence>
<dbReference type="InterPro" id="IPR013762">
    <property type="entry name" value="Integrase-like_cat_sf"/>
</dbReference>
<evidence type="ECO:0000313" key="5">
    <source>
        <dbReference type="EMBL" id="MBJ7601808.1"/>
    </source>
</evidence>
<proteinExistence type="inferred from homology"/>
<dbReference type="PANTHER" id="PTHR30349">
    <property type="entry name" value="PHAGE INTEGRASE-RELATED"/>
    <property type="match status" value="1"/>
</dbReference>
<evidence type="ECO:0000256" key="2">
    <source>
        <dbReference type="ARBA" id="ARBA00023125"/>
    </source>
</evidence>
<protein>
    <submittedName>
        <fullName evidence="5">Site-specific integrase</fullName>
    </submittedName>
</protein>
<evidence type="ECO:0000256" key="3">
    <source>
        <dbReference type="ARBA" id="ARBA00023172"/>
    </source>
</evidence>
<evidence type="ECO:0000313" key="6">
    <source>
        <dbReference type="Proteomes" id="UP000620075"/>
    </source>
</evidence>
<comment type="similarity">
    <text evidence="1">Belongs to the 'phage' integrase family.</text>
</comment>
<evidence type="ECO:0000259" key="4">
    <source>
        <dbReference type="PROSITE" id="PS51898"/>
    </source>
</evidence>
<dbReference type="InterPro" id="IPR002104">
    <property type="entry name" value="Integrase_catalytic"/>
</dbReference>
<keyword evidence="3" id="KW-0233">DNA recombination</keyword>
<dbReference type="GO" id="GO:0015074">
    <property type="term" value="P:DNA integration"/>
    <property type="evidence" value="ECO:0007669"/>
    <property type="project" value="InterPro"/>
</dbReference>
<dbReference type="PANTHER" id="PTHR30349:SF41">
    <property type="entry name" value="INTEGRASE_RECOMBINASE PROTEIN MJ0367-RELATED"/>
    <property type="match status" value="1"/>
</dbReference>
<keyword evidence="2" id="KW-0238">DNA-binding</keyword>
<dbReference type="InterPro" id="IPR011010">
    <property type="entry name" value="DNA_brk_join_enz"/>
</dbReference>
<accession>A0A934KFV1</accession>
<dbReference type="EMBL" id="JAEKNQ010000008">
    <property type="protein sequence ID" value="MBJ7601808.1"/>
    <property type="molecule type" value="Genomic_DNA"/>
</dbReference>
<feature type="domain" description="Tyr recombinase" evidence="4">
    <location>
        <begin position="1"/>
        <end position="170"/>
    </location>
</feature>
<reference evidence="5 6" key="1">
    <citation type="submission" date="2020-10" db="EMBL/GenBank/DDBJ databases">
        <title>Ca. Dormibacterota MAGs.</title>
        <authorList>
            <person name="Montgomery K."/>
        </authorList>
    </citation>
    <scope>NUCLEOTIDE SEQUENCE [LARGE SCALE GENOMIC DNA]</scope>
    <source>
        <strain evidence="5">SC8811_S16_3</strain>
    </source>
</reference>
<dbReference type="Proteomes" id="UP000620075">
    <property type="component" value="Unassembled WGS sequence"/>
</dbReference>